<evidence type="ECO:0000313" key="2">
    <source>
        <dbReference type="EMBL" id="KXS20898.1"/>
    </source>
</evidence>
<evidence type="ECO:0000259" key="1">
    <source>
        <dbReference type="Pfam" id="PF12937"/>
    </source>
</evidence>
<accession>A0A139AVZ3</accession>
<dbReference type="InterPro" id="IPR036047">
    <property type="entry name" value="F-box-like_dom_sf"/>
</dbReference>
<dbReference type="SUPFAM" id="SSF81383">
    <property type="entry name" value="F-box domain"/>
    <property type="match status" value="1"/>
</dbReference>
<reference evidence="2 3" key="1">
    <citation type="journal article" date="2015" name="Genome Biol. Evol.">
        <title>Phylogenomic analyses indicate that early fungi evolved digesting cell walls of algal ancestors of land plants.</title>
        <authorList>
            <person name="Chang Y."/>
            <person name="Wang S."/>
            <person name="Sekimoto S."/>
            <person name="Aerts A.L."/>
            <person name="Choi C."/>
            <person name="Clum A."/>
            <person name="LaButti K.M."/>
            <person name="Lindquist E.A."/>
            <person name="Yee Ngan C."/>
            <person name="Ohm R.A."/>
            <person name="Salamov A.A."/>
            <person name="Grigoriev I.V."/>
            <person name="Spatafora J.W."/>
            <person name="Berbee M.L."/>
        </authorList>
    </citation>
    <scope>NUCLEOTIDE SEQUENCE [LARGE SCALE GENOMIC DNA]</scope>
    <source>
        <strain evidence="2 3">JEL478</strain>
    </source>
</reference>
<organism evidence="2 3">
    <name type="scientific">Gonapodya prolifera (strain JEL478)</name>
    <name type="common">Monoblepharis prolifera</name>
    <dbReference type="NCBI Taxonomy" id="1344416"/>
    <lineage>
        <taxon>Eukaryota</taxon>
        <taxon>Fungi</taxon>
        <taxon>Fungi incertae sedis</taxon>
        <taxon>Chytridiomycota</taxon>
        <taxon>Chytridiomycota incertae sedis</taxon>
        <taxon>Monoblepharidomycetes</taxon>
        <taxon>Monoblepharidales</taxon>
        <taxon>Gonapodyaceae</taxon>
        <taxon>Gonapodya</taxon>
    </lineage>
</organism>
<dbReference type="CDD" id="cd09917">
    <property type="entry name" value="F-box_SF"/>
    <property type="match status" value="1"/>
</dbReference>
<feature type="non-terminal residue" evidence="2">
    <location>
        <position position="334"/>
    </location>
</feature>
<gene>
    <name evidence="2" type="ORF">M427DRAFT_66274</name>
</gene>
<dbReference type="Pfam" id="PF12937">
    <property type="entry name" value="F-box-like"/>
    <property type="match status" value="1"/>
</dbReference>
<dbReference type="Gene3D" id="1.20.1280.50">
    <property type="match status" value="1"/>
</dbReference>
<dbReference type="EMBL" id="KQ965734">
    <property type="protein sequence ID" value="KXS20898.1"/>
    <property type="molecule type" value="Genomic_DNA"/>
</dbReference>
<keyword evidence="3" id="KW-1185">Reference proteome</keyword>
<dbReference type="InterPro" id="IPR001810">
    <property type="entry name" value="F-box_dom"/>
</dbReference>
<dbReference type="AlphaFoldDB" id="A0A139AVZ3"/>
<sequence>MFTSLPSEILVDIFLYLADDPIDLVLTSRCCRLFHRALHPAKLVIQYFAGKRLHKDGVDINAERSPEFLAYFTDRRDDLRRNRELMRSSICSRVFGKRIATKALERATLCRDDAREYVLAERFLSSWIVDHLELGNYARGLPRLPLPILPDFPFITGVRLVPEFVVRKTNPDGDMEHVVVSLEVSAVDTTVGRFIVVNSTGQYWRIQEETPDEPFPYIVRQLADVRGYEHWLRQPHGRYLSLLKVRPHQRFAYPLQIHPRILGHSTSAEYGCARRTIERYTIPIVTPATPDASGSPTGTLPINFPGSSPSTSTLPTAYIMQKRTVAVSDVEVLE</sequence>
<dbReference type="Proteomes" id="UP000070544">
    <property type="component" value="Unassembled WGS sequence"/>
</dbReference>
<protein>
    <recommendedName>
        <fullName evidence="1">F-box domain-containing protein</fullName>
    </recommendedName>
</protein>
<proteinExistence type="predicted"/>
<evidence type="ECO:0000313" key="3">
    <source>
        <dbReference type="Proteomes" id="UP000070544"/>
    </source>
</evidence>
<feature type="domain" description="F-box" evidence="1">
    <location>
        <begin position="3"/>
        <end position="38"/>
    </location>
</feature>
<name>A0A139AVZ3_GONPJ</name>